<evidence type="ECO:0000313" key="3">
    <source>
        <dbReference type="Proteomes" id="UP000233398"/>
    </source>
</evidence>
<proteinExistence type="predicted"/>
<dbReference type="Proteomes" id="UP000233398">
    <property type="component" value="Unassembled WGS sequence"/>
</dbReference>
<organism evidence="2 3">
    <name type="scientific">Rhodohalobacter barkolensis</name>
    <dbReference type="NCBI Taxonomy" id="2053187"/>
    <lineage>
        <taxon>Bacteria</taxon>
        <taxon>Pseudomonadati</taxon>
        <taxon>Balneolota</taxon>
        <taxon>Balneolia</taxon>
        <taxon>Balneolales</taxon>
        <taxon>Balneolaceae</taxon>
        <taxon>Rhodohalobacter</taxon>
    </lineage>
</organism>
<dbReference type="AlphaFoldDB" id="A0A2N0VFD1"/>
<comment type="caution">
    <text evidence="2">The sequence shown here is derived from an EMBL/GenBank/DDBJ whole genome shotgun (WGS) entry which is preliminary data.</text>
</comment>
<evidence type="ECO:0000313" key="2">
    <source>
        <dbReference type="EMBL" id="PKD42899.1"/>
    </source>
</evidence>
<feature type="transmembrane region" description="Helical" evidence="1">
    <location>
        <begin position="51"/>
        <end position="71"/>
    </location>
</feature>
<feature type="transmembrane region" description="Helical" evidence="1">
    <location>
        <begin position="6"/>
        <end position="21"/>
    </location>
</feature>
<dbReference type="RefSeq" id="WP_101073952.1">
    <property type="nucleotide sequence ID" value="NZ_PISP01000004.1"/>
</dbReference>
<keyword evidence="3" id="KW-1185">Reference proteome</keyword>
<feature type="transmembrane region" description="Helical" evidence="1">
    <location>
        <begin position="28"/>
        <end position="45"/>
    </location>
</feature>
<accession>A0A2N0VFD1</accession>
<keyword evidence="1" id="KW-0472">Membrane</keyword>
<protein>
    <submittedName>
        <fullName evidence="2">Uncharacterized protein</fullName>
    </submittedName>
</protein>
<evidence type="ECO:0000256" key="1">
    <source>
        <dbReference type="SAM" id="Phobius"/>
    </source>
</evidence>
<reference evidence="2 3" key="1">
    <citation type="submission" date="2017-11" db="EMBL/GenBank/DDBJ databases">
        <title>Rhodohalobacter 15182 sp. nov., isolated from a salt lake.</title>
        <authorList>
            <person name="Han S."/>
        </authorList>
    </citation>
    <scope>NUCLEOTIDE SEQUENCE [LARGE SCALE GENOMIC DNA]</scope>
    <source>
        <strain evidence="2 3">15182</strain>
    </source>
</reference>
<gene>
    <name evidence="2" type="ORF">CWD77_12665</name>
</gene>
<dbReference type="EMBL" id="PISP01000004">
    <property type="protein sequence ID" value="PKD42899.1"/>
    <property type="molecule type" value="Genomic_DNA"/>
</dbReference>
<name>A0A2N0VFD1_9BACT</name>
<keyword evidence="1" id="KW-0812">Transmembrane</keyword>
<sequence length="80" mass="9280">MEILLIIVVIGIFISAWFFKKKLSRKNSLIISLIAGTFLIIWFWTMDEGQFFWRLLVTVVVIGGLIEQTFAMRKKTKIGT</sequence>
<keyword evidence="1" id="KW-1133">Transmembrane helix</keyword>